<keyword evidence="4" id="KW-1185">Reference proteome</keyword>
<dbReference type="PANTHER" id="PTHR44051">
    <property type="entry name" value="GLUTATHIONE S-TRANSFERASE-RELATED"/>
    <property type="match status" value="1"/>
</dbReference>
<dbReference type="Proteomes" id="UP000657372">
    <property type="component" value="Unassembled WGS sequence"/>
</dbReference>
<evidence type="ECO:0000313" key="3">
    <source>
        <dbReference type="EMBL" id="MBF8179051.1"/>
    </source>
</evidence>
<organism evidence="3 4">
    <name type="scientific">Herminiimonas contaminans</name>
    <dbReference type="NCBI Taxonomy" id="1111140"/>
    <lineage>
        <taxon>Bacteria</taxon>
        <taxon>Pseudomonadati</taxon>
        <taxon>Pseudomonadota</taxon>
        <taxon>Betaproteobacteria</taxon>
        <taxon>Burkholderiales</taxon>
        <taxon>Oxalobacteraceae</taxon>
        <taxon>Herminiimonas</taxon>
    </lineage>
</organism>
<feature type="domain" description="GST N-terminal" evidence="1">
    <location>
        <begin position="4"/>
        <end position="83"/>
    </location>
</feature>
<evidence type="ECO:0000259" key="1">
    <source>
        <dbReference type="PROSITE" id="PS50404"/>
    </source>
</evidence>
<dbReference type="SFLD" id="SFLDG00358">
    <property type="entry name" value="Main_(cytGST)"/>
    <property type="match status" value="1"/>
</dbReference>
<feature type="domain" description="GST C-terminal" evidence="2">
    <location>
        <begin position="89"/>
        <end position="208"/>
    </location>
</feature>
<dbReference type="CDD" id="cd03206">
    <property type="entry name" value="GST_C_7"/>
    <property type="match status" value="1"/>
</dbReference>
<name>A0ABS0EW47_9BURK</name>
<dbReference type="InterPro" id="IPR004045">
    <property type="entry name" value="Glutathione_S-Trfase_N"/>
</dbReference>
<dbReference type="PANTHER" id="PTHR44051:SF2">
    <property type="entry name" value="HYPOTHETICAL GLUTATHIONE S-TRANSFERASE LIKE PROTEIN"/>
    <property type="match status" value="1"/>
</dbReference>
<reference evidence="3 4" key="1">
    <citation type="submission" date="2020-11" db="EMBL/GenBank/DDBJ databases">
        <title>WGS of Herminiimonas contaminans strain Marseille-Q4544 isolated from planarians Schmidtea mediterranea.</title>
        <authorList>
            <person name="Kangale L."/>
        </authorList>
    </citation>
    <scope>NUCLEOTIDE SEQUENCE [LARGE SCALE GENOMIC DNA]</scope>
    <source>
        <strain evidence="3 4">Marseille-Q4544</strain>
    </source>
</reference>
<sequence length="208" mass="22675">MTTPSIKLYGVTLSGHCHRVALFLNLLNIPFEAVNADATVRASADFRQLNPLGQIPVLCDGDVVLSDSNAILVYLAKRYAAGSLWLPEDAVGAAQVQRWLSIAAGELRYGPANARIYRLWKMGKDDPVRAAEIGHDLLGFMEQHLASRNYLATHHPTIADLACHSYIAHAPEGGIPLDQYPAVRSWLARIEQLPGFVAMPRSAIPEAA</sequence>
<dbReference type="InterPro" id="IPR010987">
    <property type="entry name" value="Glutathione-S-Trfase_C-like"/>
</dbReference>
<evidence type="ECO:0000313" key="4">
    <source>
        <dbReference type="Proteomes" id="UP000657372"/>
    </source>
</evidence>
<dbReference type="Gene3D" id="1.20.1050.10">
    <property type="match status" value="1"/>
</dbReference>
<evidence type="ECO:0000259" key="2">
    <source>
        <dbReference type="PROSITE" id="PS50405"/>
    </source>
</evidence>
<dbReference type="EMBL" id="JADOEL010000014">
    <property type="protein sequence ID" value="MBF8179051.1"/>
    <property type="molecule type" value="Genomic_DNA"/>
</dbReference>
<dbReference type="InterPro" id="IPR040079">
    <property type="entry name" value="Glutathione_S-Trfase"/>
</dbReference>
<dbReference type="PROSITE" id="PS50405">
    <property type="entry name" value="GST_CTER"/>
    <property type="match status" value="1"/>
</dbReference>
<comment type="caution">
    <text evidence="3">The sequence shown here is derived from an EMBL/GenBank/DDBJ whole genome shotgun (WGS) entry which is preliminary data.</text>
</comment>
<protein>
    <submittedName>
        <fullName evidence="3">Glutathione S-transferase</fullName>
    </submittedName>
</protein>
<dbReference type="Gene3D" id="3.40.30.10">
    <property type="entry name" value="Glutaredoxin"/>
    <property type="match status" value="1"/>
</dbReference>
<dbReference type="InterPro" id="IPR036249">
    <property type="entry name" value="Thioredoxin-like_sf"/>
</dbReference>
<accession>A0ABS0EW47</accession>
<proteinExistence type="predicted"/>
<dbReference type="RefSeq" id="WP_175626258.1">
    <property type="nucleotide sequence ID" value="NZ_JADOEL010000014.1"/>
</dbReference>
<dbReference type="SFLD" id="SFLDS00019">
    <property type="entry name" value="Glutathione_Transferase_(cytos"/>
    <property type="match status" value="1"/>
</dbReference>
<dbReference type="InterPro" id="IPR036282">
    <property type="entry name" value="Glutathione-S-Trfase_C_sf"/>
</dbReference>
<dbReference type="SUPFAM" id="SSF47616">
    <property type="entry name" value="GST C-terminal domain-like"/>
    <property type="match status" value="1"/>
</dbReference>
<gene>
    <name evidence="3" type="ORF">IXC47_15290</name>
</gene>
<dbReference type="SFLD" id="SFLDG01151">
    <property type="entry name" value="Main.2:_Nu-like"/>
    <property type="match status" value="1"/>
</dbReference>
<dbReference type="Pfam" id="PF00043">
    <property type="entry name" value="GST_C"/>
    <property type="match status" value="1"/>
</dbReference>
<dbReference type="InterPro" id="IPR004046">
    <property type="entry name" value="GST_C"/>
</dbReference>
<dbReference type="PROSITE" id="PS50404">
    <property type="entry name" value="GST_NTER"/>
    <property type="match status" value="1"/>
</dbReference>
<dbReference type="SUPFAM" id="SSF52833">
    <property type="entry name" value="Thioredoxin-like"/>
    <property type="match status" value="1"/>
</dbReference>
<dbReference type="Pfam" id="PF13417">
    <property type="entry name" value="GST_N_3"/>
    <property type="match status" value="1"/>
</dbReference>